<feature type="transmembrane region" description="Helical" evidence="2">
    <location>
        <begin position="231"/>
        <end position="251"/>
    </location>
</feature>
<reference evidence="3 4" key="1">
    <citation type="journal article" date="2019" name="Int. J. Syst. Evol. Microbiol.">
        <title>The Global Catalogue of Microorganisms (GCM) 10K type strain sequencing project: providing services to taxonomists for standard genome sequencing and annotation.</title>
        <authorList>
            <consortium name="The Broad Institute Genomics Platform"/>
            <consortium name="The Broad Institute Genome Sequencing Center for Infectious Disease"/>
            <person name="Wu L."/>
            <person name="Ma J."/>
        </authorList>
    </citation>
    <scope>NUCLEOTIDE SEQUENCE [LARGE SCALE GENOMIC DNA]</scope>
    <source>
        <strain evidence="3 4">JCM 15478</strain>
    </source>
</reference>
<feature type="region of interest" description="Disordered" evidence="1">
    <location>
        <begin position="466"/>
        <end position="491"/>
    </location>
</feature>
<keyword evidence="4" id="KW-1185">Reference proteome</keyword>
<name>A0ABN2VWP1_9ACTN</name>
<evidence type="ECO:0000313" key="4">
    <source>
        <dbReference type="Proteomes" id="UP001500016"/>
    </source>
</evidence>
<evidence type="ECO:0000313" key="3">
    <source>
        <dbReference type="EMBL" id="GAA2075494.1"/>
    </source>
</evidence>
<keyword evidence="2" id="KW-0812">Transmembrane</keyword>
<evidence type="ECO:0000256" key="2">
    <source>
        <dbReference type="SAM" id="Phobius"/>
    </source>
</evidence>
<evidence type="ECO:0008006" key="5">
    <source>
        <dbReference type="Google" id="ProtNLM"/>
    </source>
</evidence>
<feature type="compositionally biased region" description="Basic and acidic residues" evidence="1">
    <location>
        <begin position="184"/>
        <end position="194"/>
    </location>
</feature>
<evidence type="ECO:0000256" key="1">
    <source>
        <dbReference type="SAM" id="MobiDB-lite"/>
    </source>
</evidence>
<feature type="compositionally biased region" description="Pro residues" evidence="1">
    <location>
        <begin position="406"/>
        <end position="419"/>
    </location>
</feature>
<feature type="transmembrane region" description="Helical" evidence="2">
    <location>
        <begin position="198"/>
        <end position="219"/>
    </location>
</feature>
<proteinExistence type="predicted"/>
<accession>A0ABN2VWP1</accession>
<comment type="caution">
    <text evidence="3">The sequence shown here is derived from an EMBL/GenBank/DDBJ whole genome shotgun (WGS) entry which is preliminary data.</text>
</comment>
<keyword evidence="2" id="KW-1133">Transmembrane helix</keyword>
<organism evidence="3 4">
    <name type="scientific">Streptomyces albiaxialis</name>
    <dbReference type="NCBI Taxonomy" id="329523"/>
    <lineage>
        <taxon>Bacteria</taxon>
        <taxon>Bacillati</taxon>
        <taxon>Actinomycetota</taxon>
        <taxon>Actinomycetes</taxon>
        <taxon>Kitasatosporales</taxon>
        <taxon>Streptomycetaceae</taxon>
        <taxon>Streptomyces</taxon>
    </lineage>
</organism>
<dbReference type="EMBL" id="BAAAPE010000007">
    <property type="protein sequence ID" value="GAA2075494.1"/>
    <property type="molecule type" value="Genomic_DNA"/>
</dbReference>
<feature type="compositionally biased region" description="Low complexity" evidence="1">
    <location>
        <begin position="466"/>
        <end position="489"/>
    </location>
</feature>
<gene>
    <name evidence="3" type="ORF">GCM10009801_30170</name>
</gene>
<dbReference type="Proteomes" id="UP001500016">
    <property type="component" value="Unassembled WGS sequence"/>
</dbReference>
<sequence>MALAPLLALLGTGAGTGIGAGVAHAEPRAGAESGATSQAARLAERLREKPVYLSDALPRAVPRSAAPAYTEQARRTGVPTYVLVLPEGAMDARGDGLLAAVHDRLGKRGLYVLLDGSGSSVTTAAYGVEVPAEDAGRATQFELPYDAGPLETFTHFVDVLRSGDATERAEAALDSSRTAGNEPEPLHTTRTDRENQSILSGALIAGVPLLLLGVGWYVRRLRGGRGPGLRVLVPVAAGTAVLLAAGAAWRYDDTRSDSDPLPTARDIAARGERVADGLRRTPLYTDPEAAPALSPEEREELARRAAKLDVPVRIAVVPMDPEDESGGDADLFAQRLHKELGEDGVYVVAAPGENDGVHVVNYGAKLDDDRLYEQTEDLRYGPGGEDPEPLHHRLDTVLRAIDRTPAGPPGEPYLPPSPAQDPAEEGELEPLFSADMAGGAALGAAGAAGGLGLTAAGLGIARRAARGPGARPDVAGPDGAPTPDAPARPSLGWLRRTARRELEELGTAFGERGDALPESGRTRVWDCLDTATLLLDQEGDSVIDTDADAATLATGVTLLRAGSAILRESGDARRADAGRAEARRIRHLCALNPLHGPSAGNQTFTWPVEGERASSYPVCAACRAALPGPRDATARDGAARATVLRLAPSWEPYDRAAGPLGARRGITVDQLVSRVREQLGVH</sequence>
<feature type="region of interest" description="Disordered" evidence="1">
    <location>
        <begin position="403"/>
        <end position="425"/>
    </location>
</feature>
<protein>
    <recommendedName>
        <fullName evidence="5">TPM domain-containing protein</fullName>
    </recommendedName>
</protein>
<keyword evidence="2" id="KW-0472">Membrane</keyword>
<feature type="region of interest" description="Disordered" evidence="1">
    <location>
        <begin position="172"/>
        <end position="194"/>
    </location>
</feature>